<dbReference type="CDD" id="cd13965">
    <property type="entry name" value="PT_UbiA_3"/>
    <property type="match status" value="1"/>
</dbReference>
<comment type="caution">
    <text evidence="6">The sequence shown here is derived from an EMBL/GenBank/DDBJ whole genome shotgun (WGS) entry which is preliminary data.</text>
</comment>
<feature type="transmembrane region" description="Helical" evidence="5">
    <location>
        <begin position="246"/>
        <end position="267"/>
    </location>
</feature>
<keyword evidence="3 5" id="KW-1133">Transmembrane helix</keyword>
<dbReference type="EMBL" id="JAACJL010000032">
    <property type="protein sequence ID" value="KAF4615939.1"/>
    <property type="molecule type" value="Genomic_DNA"/>
</dbReference>
<keyword evidence="2 5" id="KW-0812">Transmembrane</keyword>
<dbReference type="PANTHER" id="PTHR42723">
    <property type="entry name" value="CHLOROPHYLL SYNTHASE"/>
    <property type="match status" value="1"/>
</dbReference>
<dbReference type="GO" id="GO:0016765">
    <property type="term" value="F:transferase activity, transferring alkyl or aryl (other than methyl) groups"/>
    <property type="evidence" value="ECO:0007669"/>
    <property type="project" value="InterPro"/>
</dbReference>
<evidence type="ECO:0000256" key="2">
    <source>
        <dbReference type="ARBA" id="ARBA00022692"/>
    </source>
</evidence>
<accession>A0A8H4QS34</accession>
<dbReference type="Pfam" id="PF01040">
    <property type="entry name" value="UbiA"/>
    <property type="match status" value="1"/>
</dbReference>
<feature type="transmembrane region" description="Helical" evidence="5">
    <location>
        <begin position="158"/>
        <end position="174"/>
    </location>
</feature>
<dbReference type="PANTHER" id="PTHR42723:SF1">
    <property type="entry name" value="CHLOROPHYLL SYNTHASE, CHLOROPLASTIC"/>
    <property type="match status" value="1"/>
</dbReference>
<gene>
    <name evidence="6" type="ORF">D9613_011359</name>
</gene>
<feature type="transmembrane region" description="Helical" evidence="5">
    <location>
        <begin position="181"/>
        <end position="200"/>
    </location>
</feature>
<dbReference type="InterPro" id="IPR050475">
    <property type="entry name" value="Prenyltransferase_related"/>
</dbReference>
<dbReference type="Gene3D" id="1.10.357.140">
    <property type="entry name" value="UbiA prenyltransferase"/>
    <property type="match status" value="1"/>
</dbReference>
<organism evidence="6 7">
    <name type="scientific">Agrocybe pediades</name>
    <dbReference type="NCBI Taxonomy" id="84607"/>
    <lineage>
        <taxon>Eukaryota</taxon>
        <taxon>Fungi</taxon>
        <taxon>Dikarya</taxon>
        <taxon>Basidiomycota</taxon>
        <taxon>Agaricomycotina</taxon>
        <taxon>Agaricomycetes</taxon>
        <taxon>Agaricomycetidae</taxon>
        <taxon>Agaricales</taxon>
        <taxon>Agaricineae</taxon>
        <taxon>Strophariaceae</taxon>
        <taxon>Agrocybe</taxon>
    </lineage>
</organism>
<dbReference type="InterPro" id="IPR044878">
    <property type="entry name" value="UbiA_sf"/>
</dbReference>
<comment type="subcellular location">
    <subcellularLocation>
        <location evidence="1">Membrane</location>
        <topology evidence="1">Multi-pass membrane protein</topology>
    </subcellularLocation>
</comment>
<evidence type="ECO:0000256" key="3">
    <source>
        <dbReference type="ARBA" id="ARBA00022989"/>
    </source>
</evidence>
<name>A0A8H4QS34_9AGAR</name>
<protein>
    <submittedName>
        <fullName evidence="6">Uncharacterized protein</fullName>
    </submittedName>
</protein>
<evidence type="ECO:0000313" key="7">
    <source>
        <dbReference type="Proteomes" id="UP000521872"/>
    </source>
</evidence>
<feature type="transmembrane region" description="Helical" evidence="5">
    <location>
        <begin position="110"/>
        <end position="138"/>
    </location>
</feature>
<reference evidence="6 7" key="1">
    <citation type="submission" date="2019-12" db="EMBL/GenBank/DDBJ databases">
        <authorList>
            <person name="Floudas D."/>
            <person name="Bentzer J."/>
            <person name="Ahren D."/>
            <person name="Johansson T."/>
            <person name="Persson P."/>
            <person name="Tunlid A."/>
        </authorList>
    </citation>
    <scope>NUCLEOTIDE SEQUENCE [LARGE SCALE GENOMIC DNA]</scope>
    <source>
        <strain evidence="6 7">CBS 102.39</strain>
    </source>
</reference>
<proteinExistence type="predicted"/>
<dbReference type="Proteomes" id="UP000521872">
    <property type="component" value="Unassembled WGS sequence"/>
</dbReference>
<dbReference type="InterPro" id="IPR000537">
    <property type="entry name" value="UbiA_prenyltransferase"/>
</dbReference>
<keyword evidence="7" id="KW-1185">Reference proteome</keyword>
<evidence type="ECO:0000313" key="6">
    <source>
        <dbReference type="EMBL" id="KAF4615939.1"/>
    </source>
</evidence>
<dbReference type="AlphaFoldDB" id="A0A8H4QS34"/>
<evidence type="ECO:0000256" key="5">
    <source>
        <dbReference type="SAM" id="Phobius"/>
    </source>
</evidence>
<dbReference type="GO" id="GO:0016020">
    <property type="term" value="C:membrane"/>
    <property type="evidence" value="ECO:0007669"/>
    <property type="project" value="UniProtKB-SubCell"/>
</dbReference>
<sequence>MHSAMRSLLSVAGHSFSRLRYNAYTLFLFSKSDIKTTLIPVSFFAIGAAPLSPVDSVSHAIQAVVWIWMHLLHFNLSNQVRDPEEDLANKPWRPLPSGRITLENARMFRYIAPFVCMIVSLLYSPAVFYASTAFAILIPMYHELHGDQHWLSKNLMNAIGYACFATGATLVARVDRSHLDVTGALSIFIISSILATTIQAQDFQDVDGDKSVGRKTLPIVFPNLSRYTPLISLLLWSFYLTTLWEVGRVGTIAFNALAVLVGLRYYIFRTAKDDEISYCLYNVWLATAFAMPGYWRFYKETAAF</sequence>
<feature type="transmembrane region" description="Helical" evidence="5">
    <location>
        <begin position="279"/>
        <end position="298"/>
    </location>
</feature>
<evidence type="ECO:0000256" key="4">
    <source>
        <dbReference type="ARBA" id="ARBA00023136"/>
    </source>
</evidence>
<evidence type="ECO:0000256" key="1">
    <source>
        <dbReference type="ARBA" id="ARBA00004141"/>
    </source>
</evidence>
<keyword evidence="4 5" id="KW-0472">Membrane</keyword>